<name>A0A382UU58_9ZZZZ</name>
<sequence>MAVNKNFVVKNGLEVDTNTLFVDSANNRVAIGTTVPTAALDVRGKILSDSQVESFVGKFVGIVTAGAVGVTTMTTLDAVVTGFSTLGKANATSLNVTTGFSTVQSLTATDLTVSIGATVTKDLNVGAAATVGAALTVTGGAKFAADSRFEKALEIGEDLNVGAAATITGISTFTGAAKFASNSRF</sequence>
<reference evidence="1" key="1">
    <citation type="submission" date="2018-05" db="EMBL/GenBank/DDBJ databases">
        <authorList>
            <person name="Lanie J.A."/>
            <person name="Ng W.-L."/>
            <person name="Kazmierczak K.M."/>
            <person name="Andrzejewski T.M."/>
            <person name="Davidsen T.M."/>
            <person name="Wayne K.J."/>
            <person name="Tettelin H."/>
            <person name="Glass J.I."/>
            <person name="Rusch D."/>
            <person name="Podicherti R."/>
            <person name="Tsui H.-C.T."/>
            <person name="Winkler M.E."/>
        </authorList>
    </citation>
    <scope>NUCLEOTIDE SEQUENCE</scope>
</reference>
<evidence type="ECO:0008006" key="2">
    <source>
        <dbReference type="Google" id="ProtNLM"/>
    </source>
</evidence>
<accession>A0A382UU58</accession>
<dbReference type="EMBL" id="UINC01146525">
    <property type="protein sequence ID" value="SVD37305.1"/>
    <property type="molecule type" value="Genomic_DNA"/>
</dbReference>
<organism evidence="1">
    <name type="scientific">marine metagenome</name>
    <dbReference type="NCBI Taxonomy" id="408172"/>
    <lineage>
        <taxon>unclassified sequences</taxon>
        <taxon>metagenomes</taxon>
        <taxon>ecological metagenomes</taxon>
    </lineage>
</organism>
<feature type="non-terminal residue" evidence="1">
    <location>
        <position position="185"/>
    </location>
</feature>
<proteinExistence type="predicted"/>
<evidence type="ECO:0000313" key="1">
    <source>
        <dbReference type="EMBL" id="SVD37305.1"/>
    </source>
</evidence>
<dbReference type="AlphaFoldDB" id="A0A382UU58"/>
<protein>
    <recommendedName>
        <fullName evidence="2">Major tropism determinant N-terminal domain-containing protein</fullName>
    </recommendedName>
</protein>
<gene>
    <name evidence="1" type="ORF">METZ01_LOCUS390159</name>
</gene>